<dbReference type="GO" id="GO:0016757">
    <property type="term" value="F:glycosyltransferase activity"/>
    <property type="evidence" value="ECO:0007669"/>
    <property type="project" value="UniProtKB-KW"/>
</dbReference>
<dbReference type="PANTHER" id="PTHR43569:SF1">
    <property type="entry name" value="BLL3371 PROTEIN"/>
    <property type="match status" value="1"/>
</dbReference>
<name>A0A3G9G270_9CAUL</name>
<evidence type="ECO:0000313" key="3">
    <source>
        <dbReference type="EMBL" id="BBF81422.1"/>
    </source>
</evidence>
<dbReference type="InterPro" id="IPR052350">
    <property type="entry name" value="Metallo-dep_Lactonases"/>
</dbReference>
<feature type="domain" description="Amidohydrolase-related" evidence="2">
    <location>
        <begin position="7"/>
        <end position="298"/>
    </location>
</feature>
<evidence type="ECO:0000313" key="4">
    <source>
        <dbReference type="Proteomes" id="UP000278756"/>
    </source>
</evidence>
<evidence type="ECO:0000259" key="2">
    <source>
        <dbReference type="Pfam" id="PF04909"/>
    </source>
</evidence>
<dbReference type="Gene3D" id="3.20.20.140">
    <property type="entry name" value="Metal-dependent hydrolases"/>
    <property type="match status" value="1"/>
</dbReference>
<organism evidence="3 4">
    <name type="scientific">Asticcacaulis excentricus</name>
    <dbReference type="NCBI Taxonomy" id="78587"/>
    <lineage>
        <taxon>Bacteria</taxon>
        <taxon>Pseudomonadati</taxon>
        <taxon>Pseudomonadota</taxon>
        <taxon>Alphaproteobacteria</taxon>
        <taxon>Caulobacterales</taxon>
        <taxon>Caulobacteraceae</taxon>
        <taxon>Asticcacaulis</taxon>
    </lineage>
</organism>
<protein>
    <submittedName>
        <fullName evidence="3">Purine/pyrimidine phosphoribosyl transferase</fullName>
        <ecNumber evidence="3">2.4.2.-</ecNumber>
    </submittedName>
</protein>
<accession>A0A3G9G270</accession>
<gene>
    <name evidence="3" type="ORF">EM6_2021</name>
</gene>
<dbReference type="EC" id="2.4.2.-" evidence="3"/>
<dbReference type="EMBL" id="AP018827">
    <property type="protein sequence ID" value="BBF81422.1"/>
    <property type="molecule type" value="Genomic_DNA"/>
</dbReference>
<reference evidence="4" key="1">
    <citation type="journal article" date="2017" name="Biotechnol. Biofuels">
        <title>Evaluation of environmental bacterial communities as a factor affecting the growth of duckweed Lemna minor.</title>
        <authorList>
            <person name="Ishizawa H."/>
            <person name="Kuroda M."/>
            <person name="Morikawa M."/>
            <person name="Ike M."/>
        </authorList>
    </citation>
    <scope>NUCLEOTIDE SEQUENCE [LARGE SCALE GENOMIC DNA]</scope>
    <source>
        <strain evidence="4">M6</strain>
    </source>
</reference>
<evidence type="ECO:0000256" key="1">
    <source>
        <dbReference type="ARBA" id="ARBA00038310"/>
    </source>
</evidence>
<dbReference type="AlphaFoldDB" id="A0A3G9G270"/>
<dbReference type="InterPro" id="IPR032466">
    <property type="entry name" value="Metal_Hydrolase"/>
</dbReference>
<dbReference type="Proteomes" id="UP000278756">
    <property type="component" value="Chromosome 1"/>
</dbReference>
<comment type="similarity">
    <text evidence="1">Belongs to the metallo-dependent hydrolases superfamily.</text>
</comment>
<dbReference type="InterPro" id="IPR006680">
    <property type="entry name" value="Amidohydro-rel"/>
</dbReference>
<keyword evidence="3" id="KW-0808">Transferase</keyword>
<dbReference type="GO" id="GO:0016787">
    <property type="term" value="F:hydrolase activity"/>
    <property type="evidence" value="ECO:0007669"/>
    <property type="project" value="InterPro"/>
</dbReference>
<dbReference type="SUPFAM" id="SSF51556">
    <property type="entry name" value="Metallo-dependent hydrolases"/>
    <property type="match status" value="1"/>
</dbReference>
<proteinExistence type="inferred from homology"/>
<dbReference type="PANTHER" id="PTHR43569">
    <property type="entry name" value="AMIDOHYDROLASE"/>
    <property type="match status" value="1"/>
</dbReference>
<keyword evidence="3" id="KW-0328">Glycosyltransferase</keyword>
<reference evidence="4" key="2">
    <citation type="journal article" date="2017" name="Plant Physiol. Biochem.">
        <title>Differential oxidative and antioxidative response of duckweed Lemna minor toward plant growth promoting/inhibiting bacteria.</title>
        <authorList>
            <person name="Ishizawa H."/>
            <person name="Kuroda M."/>
            <person name="Morikawa M."/>
            <person name="Ike M."/>
        </authorList>
    </citation>
    <scope>NUCLEOTIDE SEQUENCE [LARGE SCALE GENOMIC DNA]</scope>
    <source>
        <strain evidence="4">M6</strain>
    </source>
</reference>
<sequence length="302" mass="33499">MTKLPFIDAHIHLWDLDHLRYGWLSAPFDDTGVNGSTEAIASTYLPSHYQTDATGFDVRGTVHIDAGAHPDDALAETQWLQKLHEQTGLPTAIVAFAGLNDPKVEALLEAHTQHSAVRGIRHILNWHPDPYFSYTPANLLEDPQWQAGYALLAKYGLSFDLQIYENQMAAAAALAAKHPDIPVMLNHAGMPVNDGEGYLSRWEAGLKALAAQPNVSVKISGMGFANRHWTTESIRPLVLTVIDIFGTDRVMFASDVPTDKLFSDYRTIMESFDAVTRDVSEAERKAMFAGNANRLYRLNLEL</sequence>
<dbReference type="OrthoDB" id="9787654at2"/>
<dbReference type="RefSeq" id="WP_126422497.1">
    <property type="nucleotide sequence ID" value="NZ_AP018827.1"/>
</dbReference>
<dbReference type="Pfam" id="PF04909">
    <property type="entry name" value="Amidohydro_2"/>
    <property type="match status" value="1"/>
</dbReference>